<dbReference type="HOGENOM" id="CLU_022017_0_0_9"/>
<dbReference type="InterPro" id="IPR050833">
    <property type="entry name" value="Poly_Biosynth_Transport"/>
</dbReference>
<dbReference type="GO" id="GO:0005886">
    <property type="term" value="C:plasma membrane"/>
    <property type="evidence" value="ECO:0007669"/>
    <property type="project" value="UniProtKB-SubCell"/>
</dbReference>
<dbReference type="InterPro" id="IPR002797">
    <property type="entry name" value="Polysacc_synth"/>
</dbReference>
<reference key="1">
    <citation type="submission" date="2010-11" db="EMBL/GenBank/DDBJ databases">
        <title>Complete sequence of Caldicellulosiruptor kronotskyensis 2002.</title>
        <authorList>
            <consortium name="US DOE Joint Genome Institute"/>
            <person name="Lucas S."/>
            <person name="Copeland A."/>
            <person name="Lapidus A."/>
            <person name="Cheng J.-F."/>
            <person name="Bruce D."/>
            <person name="Goodwin L."/>
            <person name="Pitluck S."/>
            <person name="Davenport K."/>
            <person name="Detter J.C."/>
            <person name="Han C."/>
            <person name="Tapia R."/>
            <person name="Land M."/>
            <person name="Hauser L."/>
            <person name="Jeffries C."/>
            <person name="Kyrpides N."/>
            <person name="Ivanova N."/>
            <person name="Mikhailova N."/>
            <person name="Blumer-Schuette S.E."/>
            <person name="Kelly R.M."/>
            <person name="Woyke T."/>
        </authorList>
    </citation>
    <scope>NUCLEOTIDE SEQUENCE</scope>
    <source>
        <strain>2002</strain>
    </source>
</reference>
<dbReference type="AlphaFoldDB" id="E4SCB0"/>
<gene>
    <name evidence="7" type="ordered locus">Calkro_0048</name>
</gene>
<evidence type="ECO:0000313" key="7">
    <source>
        <dbReference type="EMBL" id="ADQ44965.1"/>
    </source>
</evidence>
<keyword evidence="3 6" id="KW-0812">Transmembrane</keyword>
<feature type="transmembrane region" description="Helical" evidence="6">
    <location>
        <begin position="353"/>
        <end position="375"/>
    </location>
</feature>
<evidence type="ECO:0000256" key="3">
    <source>
        <dbReference type="ARBA" id="ARBA00022692"/>
    </source>
</evidence>
<evidence type="ECO:0000256" key="2">
    <source>
        <dbReference type="ARBA" id="ARBA00022475"/>
    </source>
</evidence>
<dbReference type="KEGG" id="ckn:Calkro_0048"/>
<dbReference type="PANTHER" id="PTHR30250">
    <property type="entry name" value="PST FAMILY PREDICTED COLANIC ACID TRANSPORTER"/>
    <property type="match status" value="1"/>
</dbReference>
<feature type="transmembrane region" description="Helical" evidence="6">
    <location>
        <begin position="247"/>
        <end position="268"/>
    </location>
</feature>
<keyword evidence="2" id="KW-1003">Cell membrane</keyword>
<dbReference type="CDD" id="cd13128">
    <property type="entry name" value="MATE_Wzx_like"/>
    <property type="match status" value="1"/>
</dbReference>
<evidence type="ECO:0000256" key="5">
    <source>
        <dbReference type="ARBA" id="ARBA00023136"/>
    </source>
</evidence>
<feature type="transmembrane region" description="Helical" evidence="6">
    <location>
        <begin position="84"/>
        <end position="104"/>
    </location>
</feature>
<name>E4SCB0_CALK2</name>
<evidence type="ECO:0000256" key="6">
    <source>
        <dbReference type="SAM" id="Phobius"/>
    </source>
</evidence>
<sequence>MSIQRNYIYNVIYQCISLVIPFATIPYIARVLGPLNLGITAYTNSIVQYFTLIASLGVGLYGTRQIAYVKENKERRSKVFCGIFYTKTIVAVVVYFVFLIFVILTGKQYFSVFMLQSIYIISAILDISWLYTGMERFDKLMIRNIIVRITGVILVFLIVKERSDLIKYIFIGVISELVGQLIMWLQIKKYVSFTFVNFSTIKEHFLSMCKLYIPQFIIQVYTVFDRTIIGISTYKEEVAYFDLAKKLINMLIIFPTSLGTVMLPKISFLVENNKNEVIKIYLHRTIEFMFYTSLPMFLGLIIVSDNLVRWLYGYNFYKSAILIKIMAPTIFFISISNVIGIQFMVPYKKERELTISVFAGAIMSILSNVVLVFWLKSIGAAISFLLTEATVTIIQIAYTRNIWEYKYIIRMLLKYFIISITMVFILILIDVFIKIENFTAIFVQVIIGFLFYILSNVVLESEIQRDVFSQIKKFLRRSKNEI</sequence>
<organism evidence="7 8">
    <name type="scientific">Caldicellulosiruptor kronotskyensis (strain DSM 18902 / VKM B-2412 / 2002)</name>
    <dbReference type="NCBI Taxonomy" id="632348"/>
    <lineage>
        <taxon>Bacteria</taxon>
        <taxon>Bacillati</taxon>
        <taxon>Bacillota</taxon>
        <taxon>Bacillota incertae sedis</taxon>
        <taxon>Caldicellulosiruptorales</taxon>
        <taxon>Caldicellulosiruptoraceae</taxon>
        <taxon>Caldicellulosiruptor</taxon>
    </lineage>
</organism>
<dbReference type="PANTHER" id="PTHR30250:SF11">
    <property type="entry name" value="O-ANTIGEN TRANSPORTER-RELATED"/>
    <property type="match status" value="1"/>
</dbReference>
<dbReference type="Proteomes" id="UP000006835">
    <property type="component" value="Chromosome"/>
</dbReference>
<dbReference type="PATRIC" id="fig|632348.3.peg.52"/>
<feature type="transmembrane region" description="Helical" evidence="6">
    <location>
        <begin position="288"/>
        <end position="308"/>
    </location>
</feature>
<evidence type="ECO:0000256" key="4">
    <source>
        <dbReference type="ARBA" id="ARBA00022989"/>
    </source>
</evidence>
<feature type="transmembrane region" description="Helical" evidence="6">
    <location>
        <begin position="439"/>
        <end position="459"/>
    </location>
</feature>
<accession>E4SCB0</accession>
<dbReference type="EMBL" id="CP002330">
    <property type="protein sequence ID" value="ADQ44965.1"/>
    <property type="molecule type" value="Genomic_DNA"/>
</dbReference>
<feature type="transmembrane region" description="Helical" evidence="6">
    <location>
        <begin position="320"/>
        <end position="341"/>
    </location>
</feature>
<feature type="transmembrane region" description="Helical" evidence="6">
    <location>
        <begin position="412"/>
        <end position="433"/>
    </location>
</feature>
<proteinExistence type="predicted"/>
<evidence type="ECO:0000256" key="1">
    <source>
        <dbReference type="ARBA" id="ARBA00004651"/>
    </source>
</evidence>
<keyword evidence="4 6" id="KW-1133">Transmembrane helix</keyword>
<dbReference type="RefSeq" id="WP_013429122.1">
    <property type="nucleotide sequence ID" value="NC_014720.1"/>
</dbReference>
<feature type="transmembrane region" description="Helical" evidence="6">
    <location>
        <begin position="7"/>
        <end position="29"/>
    </location>
</feature>
<protein>
    <submittedName>
        <fullName evidence="7">Polysaccharide biosynthesis protein</fullName>
    </submittedName>
</protein>
<evidence type="ECO:0000313" key="8">
    <source>
        <dbReference type="Proteomes" id="UP000006835"/>
    </source>
</evidence>
<keyword evidence="8" id="KW-1185">Reference proteome</keyword>
<keyword evidence="5 6" id="KW-0472">Membrane</keyword>
<feature type="transmembrane region" description="Helical" evidence="6">
    <location>
        <begin position="165"/>
        <end position="185"/>
    </location>
</feature>
<reference evidence="7 8" key="2">
    <citation type="journal article" date="2011" name="J. Bacteriol.">
        <title>Complete genome sequences for the anaerobic, extremely thermophilic plant biomass-degrading bacteria Caldicellulosiruptor hydrothermalis, Caldicellulosiruptor kristjanssonii, Caldicellulosiruptor kronotskyensis, Caldicellulosiruptor owensenis, and Caldicellulosiruptor lactoaceticus.</title>
        <authorList>
            <person name="Blumer-Schuette S.E."/>
            <person name="Ozdemir I."/>
            <person name="Mistry D."/>
            <person name="Lucas S."/>
            <person name="Lapidus A."/>
            <person name="Cheng J.F."/>
            <person name="Goodwin L.A."/>
            <person name="Pitluck S."/>
            <person name="Land M.L."/>
            <person name="Hauser L.J."/>
            <person name="Woyke T."/>
            <person name="Mikhailova N."/>
            <person name="Pati A."/>
            <person name="Kyrpides N.C."/>
            <person name="Ivanova N."/>
            <person name="Detter J.C."/>
            <person name="Walston-Davenport K."/>
            <person name="Han S."/>
            <person name="Adams M.W."/>
            <person name="Kelly R.M."/>
        </authorList>
    </citation>
    <scope>NUCLEOTIDE SEQUENCE [LARGE SCALE GENOMIC DNA]</scope>
    <source>
        <strain evidence="8">DSM 18902 / VKM B-2412 / 2002</strain>
    </source>
</reference>
<feature type="transmembrane region" description="Helical" evidence="6">
    <location>
        <begin position="381"/>
        <end position="400"/>
    </location>
</feature>
<feature type="transmembrane region" description="Helical" evidence="6">
    <location>
        <begin position="110"/>
        <end position="131"/>
    </location>
</feature>
<comment type="subcellular location">
    <subcellularLocation>
        <location evidence="1">Cell membrane</location>
        <topology evidence="1">Multi-pass membrane protein</topology>
    </subcellularLocation>
</comment>
<dbReference type="Pfam" id="PF01943">
    <property type="entry name" value="Polysacc_synt"/>
    <property type="match status" value="1"/>
</dbReference>
<feature type="transmembrane region" description="Helical" evidence="6">
    <location>
        <begin position="41"/>
        <end position="63"/>
    </location>
</feature>
<dbReference type="OrthoDB" id="9815702at2"/>